<dbReference type="Pfam" id="PF03184">
    <property type="entry name" value="DDE_1"/>
    <property type="match status" value="1"/>
</dbReference>
<dbReference type="InterPro" id="IPR050863">
    <property type="entry name" value="CenT-Element_Derived"/>
</dbReference>
<evidence type="ECO:0000256" key="2">
    <source>
        <dbReference type="ARBA" id="ARBA00022771"/>
    </source>
</evidence>
<dbReference type="CDD" id="cd15489">
    <property type="entry name" value="PHD_SF"/>
    <property type="match status" value="1"/>
</dbReference>
<keyword evidence="2 4" id="KW-0863">Zinc-finger</keyword>
<dbReference type="Gene3D" id="3.30.420.10">
    <property type="entry name" value="Ribonuclease H-like superfamily/Ribonuclease H"/>
    <property type="match status" value="1"/>
</dbReference>
<dbReference type="EMBL" id="VSWD01000249">
    <property type="protein sequence ID" value="KAK3082519.1"/>
    <property type="molecule type" value="Genomic_DNA"/>
</dbReference>
<feature type="domain" description="PHD-type" evidence="6">
    <location>
        <begin position="488"/>
        <end position="546"/>
    </location>
</feature>
<evidence type="ECO:0000313" key="8">
    <source>
        <dbReference type="Proteomes" id="UP001186944"/>
    </source>
</evidence>
<dbReference type="SUPFAM" id="SSF57903">
    <property type="entry name" value="FYVE/PHD zinc finger"/>
    <property type="match status" value="1"/>
</dbReference>
<dbReference type="Proteomes" id="UP001186944">
    <property type="component" value="Unassembled WGS sequence"/>
</dbReference>
<comment type="caution">
    <text evidence="7">The sequence shown here is derived from an EMBL/GenBank/DDBJ whole genome shotgun (WGS) entry which is preliminary data.</text>
</comment>
<dbReference type="GO" id="GO:0005634">
    <property type="term" value="C:nucleus"/>
    <property type="evidence" value="ECO:0007669"/>
    <property type="project" value="TreeGrafter"/>
</dbReference>
<dbReference type="InterPro" id="IPR004875">
    <property type="entry name" value="DDE_SF_endonuclease_dom"/>
</dbReference>
<dbReference type="InterPro" id="IPR019787">
    <property type="entry name" value="Znf_PHD-finger"/>
</dbReference>
<organism evidence="7 8">
    <name type="scientific">Pinctada imbricata</name>
    <name type="common">Atlantic pearl-oyster</name>
    <name type="synonym">Pinctada martensii</name>
    <dbReference type="NCBI Taxonomy" id="66713"/>
    <lineage>
        <taxon>Eukaryota</taxon>
        <taxon>Metazoa</taxon>
        <taxon>Spiralia</taxon>
        <taxon>Lophotrochozoa</taxon>
        <taxon>Mollusca</taxon>
        <taxon>Bivalvia</taxon>
        <taxon>Autobranchia</taxon>
        <taxon>Pteriomorphia</taxon>
        <taxon>Pterioida</taxon>
        <taxon>Pterioidea</taxon>
        <taxon>Pteriidae</taxon>
        <taxon>Pinctada</taxon>
    </lineage>
</organism>
<dbReference type="InterPro" id="IPR011011">
    <property type="entry name" value="Znf_FYVE_PHD"/>
</dbReference>
<dbReference type="AlphaFoldDB" id="A0AA89BIX4"/>
<gene>
    <name evidence="7" type="ORF">FSP39_017426</name>
</gene>
<sequence length="547" mass="61743">MPRSQKIHSKEELQMAFSLRNQGLSYRKISDETGIPLATLHDHLKGKYKGYDTSFGREKTLTDEEEDSLINYLHYMAGRGFPLSRQNLKVLVFEILKRRPRPTAVNIDKGPSDRFITNFLKRHKNLLSLRQSHSLESCRAEVHQGQIDHFYGLLKSMMESLQLQHSPDSIYNMDESGFSGRLVSSKRVIMPKASRHAYQSQVSLSGHTTVVQAISASGRALPPMLIFSGCMPCGDPQAGIPNNWMMRCTESGFINTEIFIEWFTELFLPSVGHKRPVLLLLDNLSSHWNPNFIDLAKENNIDLLFFPSHASHLLQPLDVVYFHLLKQKVADLAVSLGYLGCKTLPRLTFPKLLHQAMNQITGSSISSSFLDTGIYPFNNKAVKALQPAPKAKNSEVSLPSDDVCNECGHSKENSLVKLGLVSKELANILVEPPVPQKKERSKKRTHEFAEAVPSKSQEKKQTKKQKKTETAHETEVHEEAEIADQSMDALCEVCMSSGLSWYFWVGCDTCTRWFHYECLPSSVQTDVDISLVVPEKMFICNVCKAEE</sequence>
<dbReference type="GO" id="GO:0003677">
    <property type="term" value="F:DNA binding"/>
    <property type="evidence" value="ECO:0007669"/>
    <property type="project" value="TreeGrafter"/>
</dbReference>
<dbReference type="InterPro" id="IPR019786">
    <property type="entry name" value="Zinc_finger_PHD-type_CS"/>
</dbReference>
<evidence type="ECO:0000256" key="3">
    <source>
        <dbReference type="ARBA" id="ARBA00022833"/>
    </source>
</evidence>
<accession>A0AA89BIX4</accession>
<keyword evidence="1" id="KW-0479">Metal-binding</keyword>
<dbReference type="PANTHER" id="PTHR19303:SF74">
    <property type="entry name" value="POGO TRANSPOSABLE ELEMENT WITH KRAB DOMAIN"/>
    <property type="match status" value="1"/>
</dbReference>
<reference evidence="7" key="1">
    <citation type="submission" date="2019-08" db="EMBL/GenBank/DDBJ databases">
        <title>The improved chromosome-level genome for the pearl oyster Pinctada fucata martensii using PacBio sequencing and Hi-C.</title>
        <authorList>
            <person name="Zheng Z."/>
        </authorList>
    </citation>
    <scope>NUCLEOTIDE SEQUENCE</scope>
    <source>
        <strain evidence="7">ZZ-2019</strain>
        <tissue evidence="7">Adductor muscle</tissue>
    </source>
</reference>
<evidence type="ECO:0000256" key="1">
    <source>
        <dbReference type="ARBA" id="ARBA00022723"/>
    </source>
</evidence>
<keyword evidence="8" id="KW-1185">Reference proteome</keyword>
<proteinExistence type="predicted"/>
<feature type="compositionally biased region" description="Basic and acidic residues" evidence="5">
    <location>
        <begin position="467"/>
        <end position="479"/>
    </location>
</feature>
<dbReference type="InterPro" id="IPR001965">
    <property type="entry name" value="Znf_PHD"/>
</dbReference>
<dbReference type="SMART" id="SM00249">
    <property type="entry name" value="PHD"/>
    <property type="match status" value="1"/>
</dbReference>
<dbReference type="PROSITE" id="PS01359">
    <property type="entry name" value="ZF_PHD_1"/>
    <property type="match status" value="1"/>
</dbReference>
<keyword evidence="3" id="KW-0862">Zinc</keyword>
<dbReference type="InterPro" id="IPR013083">
    <property type="entry name" value="Znf_RING/FYVE/PHD"/>
</dbReference>
<protein>
    <recommendedName>
        <fullName evidence="6">PHD-type domain-containing protein</fullName>
    </recommendedName>
</protein>
<dbReference type="PROSITE" id="PS50016">
    <property type="entry name" value="ZF_PHD_2"/>
    <property type="match status" value="1"/>
</dbReference>
<feature type="region of interest" description="Disordered" evidence="5">
    <location>
        <begin position="432"/>
        <end position="479"/>
    </location>
</feature>
<dbReference type="GO" id="GO:0008270">
    <property type="term" value="F:zinc ion binding"/>
    <property type="evidence" value="ECO:0007669"/>
    <property type="project" value="UniProtKB-KW"/>
</dbReference>
<evidence type="ECO:0000259" key="6">
    <source>
        <dbReference type="PROSITE" id="PS50016"/>
    </source>
</evidence>
<name>A0AA89BIX4_PINIB</name>
<evidence type="ECO:0000256" key="4">
    <source>
        <dbReference type="PROSITE-ProRule" id="PRU00146"/>
    </source>
</evidence>
<dbReference type="Gene3D" id="3.30.40.10">
    <property type="entry name" value="Zinc/RING finger domain, C3HC4 (zinc finger)"/>
    <property type="match status" value="1"/>
</dbReference>
<dbReference type="PANTHER" id="PTHR19303">
    <property type="entry name" value="TRANSPOSON"/>
    <property type="match status" value="1"/>
</dbReference>
<evidence type="ECO:0000313" key="7">
    <source>
        <dbReference type="EMBL" id="KAK3082519.1"/>
    </source>
</evidence>
<dbReference type="InterPro" id="IPR036397">
    <property type="entry name" value="RNaseH_sf"/>
</dbReference>
<evidence type="ECO:0000256" key="5">
    <source>
        <dbReference type="SAM" id="MobiDB-lite"/>
    </source>
</evidence>